<keyword evidence="2 3" id="KW-0040">ANK repeat</keyword>
<comment type="caution">
    <text evidence="7">The sequence shown here is derived from an EMBL/GenBank/DDBJ whole genome shotgun (WGS) entry which is preliminary data.</text>
</comment>
<name>A0AAN8MVX8_9PEZI</name>
<evidence type="ECO:0000256" key="2">
    <source>
        <dbReference type="ARBA" id="ARBA00023043"/>
    </source>
</evidence>
<accession>A0AAN8MVX8</accession>
<evidence type="ECO:0000313" key="8">
    <source>
        <dbReference type="Proteomes" id="UP001313282"/>
    </source>
</evidence>
<dbReference type="AlphaFoldDB" id="A0AAN8MVX8"/>
<feature type="repeat" description="ANK" evidence="3">
    <location>
        <begin position="605"/>
        <end position="637"/>
    </location>
</feature>
<dbReference type="Proteomes" id="UP001313282">
    <property type="component" value="Unassembled WGS sequence"/>
</dbReference>
<dbReference type="PANTHER" id="PTHR24126:SF14">
    <property type="entry name" value="ANK_REP_REGION DOMAIN-CONTAINING PROTEIN"/>
    <property type="match status" value="1"/>
</dbReference>
<keyword evidence="8" id="KW-1185">Reference proteome</keyword>
<gene>
    <name evidence="7" type="ORF">TWF718_007695</name>
</gene>
<reference evidence="7 8" key="1">
    <citation type="submission" date="2019-10" db="EMBL/GenBank/DDBJ databases">
        <authorList>
            <person name="Palmer J.M."/>
        </authorList>
    </citation>
    <scope>NUCLEOTIDE SEQUENCE [LARGE SCALE GENOMIC DNA]</scope>
    <source>
        <strain evidence="7 8">TWF718</strain>
    </source>
</reference>
<dbReference type="Gene3D" id="1.25.40.20">
    <property type="entry name" value="Ankyrin repeat-containing domain"/>
    <property type="match status" value="4"/>
</dbReference>
<dbReference type="EMBL" id="JAVHNR010000005">
    <property type="protein sequence ID" value="KAK6342292.1"/>
    <property type="molecule type" value="Genomic_DNA"/>
</dbReference>
<feature type="repeat" description="ANK" evidence="3">
    <location>
        <begin position="1017"/>
        <end position="1049"/>
    </location>
</feature>
<keyword evidence="1" id="KW-0677">Repeat</keyword>
<feature type="repeat" description="ANK" evidence="3">
    <location>
        <begin position="758"/>
        <end position="805"/>
    </location>
</feature>
<evidence type="ECO:0000313" key="7">
    <source>
        <dbReference type="EMBL" id="KAK6342292.1"/>
    </source>
</evidence>
<feature type="repeat" description="ANK" evidence="3">
    <location>
        <begin position="725"/>
        <end position="757"/>
    </location>
</feature>
<dbReference type="PROSITE" id="PS50088">
    <property type="entry name" value="ANK_REPEAT"/>
    <property type="match status" value="8"/>
</dbReference>
<feature type="repeat" description="ANK" evidence="3">
    <location>
        <begin position="1050"/>
        <end position="1087"/>
    </location>
</feature>
<sequence>MHAEIISFKTKNEYNEIKNFLSGLSTTQLRSKHNKVSQERNSETGQWLLRLPEYQEWLQRERSILYCTGMPGAGKTFLTSFLIDHLLNRHPEGDKVNPNLSSEVPTAAVAYIYCDYTQETDHTIYNMLASLLFQLSLQQKHILGDKEERRYSIPLVIQALYKKYRELQVSPSLKDITEALETIMKTYPKVFVIIDALDECRTSNYCRDDLIRHVLRFCSEPKSNVNIFATSRHIATISDHFKVDRCKTLEVRAHHEDLYKYINGLIEQSGIDLLKKHARLIETEITKAVDGMFLLAQLHFDSIKNSTSPSKLKEGLKNLATGEGAYEEAYKGILDRINNQPEDHKALANKALSWIVCARRPLTGPELQLALGVDPEDSPSELDKDNFTEVGIIVSVCAGLVIMDEQQDNIRLIHYTAQEFLNNSWRIEEAHTDISKKCLTFLSYKSFKADICEWAGWRDLCYERTGQQDLQLEFKSLPSFYILKNWSHHVRQSKKSEIGGMIIRFLKDETALDALGIMMLPCYHAYRGVDYYYEWLKGVDGIDIAAFFGLHEYLTQLLGDYETLPPKSTAVYGRSSLWLAATSGQTAAAKILIDFDYDVNFVSPHNETPIYQAASQGHKAIVELLLSRDAYRDDVENERSPLCVAAIRGHLEIVELIVDFSKRRGTGSKTFDDALLHACYQGHIAVVESLLHAGANVNQNGSGNRYKLPVEINNYWNKVFLEEADLDTPLCVALKRMHGAVSRLLIQHGADVNLEGSNGVKPLHQAVRYCSRAAPSLHRDEVGTPPFDVVKELLTRGADPNAKDEKGQTPLFAVRSEALLDLFVAYGADPNIRDSRGRTPLFSMHTDYFGRPRVLDPDKDLIKRFLALGVNINFQDEDGNTPLLWIVSDPVHCGRSRKWVGLHPADLVISKWVKIFIDLGADINIENRHGQTPLSAARENRYTGTVKLLLIHDADPNLKNKHGDSPLHGAVRCLRRQLRTERPDTDDDTDDDTYMRIKNIAKLLLEHGADANTVDKKGRSPLFNAARGGDEKAVALLLAHGADPNLRDTNGQTALFGAAASNRFCKDRRRIIYSLRRYGADPNIRDNDGRTALFRATERENTLCTKALLDRGADPYIQDDNGKTAFDGASPANKLLDPRTRR</sequence>
<evidence type="ECO:0000256" key="3">
    <source>
        <dbReference type="PROSITE-ProRule" id="PRU00023"/>
    </source>
</evidence>
<dbReference type="InterPro" id="IPR027417">
    <property type="entry name" value="P-loop_NTPase"/>
</dbReference>
<dbReference type="PANTHER" id="PTHR24126">
    <property type="entry name" value="ANKYRIN REPEAT, PH AND SEC7 DOMAIN CONTAINING PROTEIN SECG-RELATED"/>
    <property type="match status" value="1"/>
</dbReference>
<protein>
    <submittedName>
        <fullName evidence="7">Uncharacterized protein</fullName>
    </submittedName>
</protein>
<dbReference type="SMART" id="SM00248">
    <property type="entry name" value="ANK"/>
    <property type="match status" value="13"/>
</dbReference>
<dbReference type="PRINTS" id="PR01415">
    <property type="entry name" value="ANKYRIN"/>
</dbReference>
<dbReference type="Pfam" id="PF00023">
    <property type="entry name" value="Ank"/>
    <property type="match status" value="2"/>
</dbReference>
<feature type="domain" description="GPI inositol-deacylase winged helix" evidence="5">
    <location>
        <begin position="344"/>
        <end position="424"/>
    </location>
</feature>
<evidence type="ECO:0000256" key="4">
    <source>
        <dbReference type="SAM" id="MobiDB-lite"/>
    </source>
</evidence>
<dbReference type="SUPFAM" id="SSF52540">
    <property type="entry name" value="P-loop containing nucleoside triphosphate hydrolases"/>
    <property type="match status" value="1"/>
</dbReference>
<dbReference type="InterPro" id="IPR054471">
    <property type="entry name" value="GPIID_WHD"/>
</dbReference>
<dbReference type="Pfam" id="PF24883">
    <property type="entry name" value="NPHP3_N"/>
    <property type="match status" value="1"/>
</dbReference>
<dbReference type="InterPro" id="IPR002110">
    <property type="entry name" value="Ankyrin_rpt"/>
</dbReference>
<dbReference type="Gene3D" id="3.40.50.300">
    <property type="entry name" value="P-loop containing nucleotide triphosphate hydrolases"/>
    <property type="match status" value="1"/>
</dbReference>
<feature type="repeat" description="ANK" evidence="3">
    <location>
        <begin position="670"/>
        <end position="702"/>
    </location>
</feature>
<dbReference type="InterPro" id="IPR036770">
    <property type="entry name" value="Ankyrin_rpt-contain_sf"/>
</dbReference>
<feature type="repeat" description="ANK" evidence="3">
    <location>
        <begin position="1088"/>
        <end position="1120"/>
    </location>
</feature>
<dbReference type="SUPFAM" id="SSF48403">
    <property type="entry name" value="Ankyrin repeat"/>
    <property type="match status" value="2"/>
</dbReference>
<organism evidence="7 8">
    <name type="scientific">Orbilia javanica</name>
    <dbReference type="NCBI Taxonomy" id="47235"/>
    <lineage>
        <taxon>Eukaryota</taxon>
        <taxon>Fungi</taxon>
        <taxon>Dikarya</taxon>
        <taxon>Ascomycota</taxon>
        <taxon>Pezizomycotina</taxon>
        <taxon>Orbiliomycetes</taxon>
        <taxon>Orbiliales</taxon>
        <taxon>Orbiliaceae</taxon>
        <taxon>Orbilia</taxon>
    </lineage>
</organism>
<evidence type="ECO:0000256" key="1">
    <source>
        <dbReference type="ARBA" id="ARBA00022737"/>
    </source>
</evidence>
<feature type="domain" description="Nephrocystin 3-like N-terminal" evidence="6">
    <location>
        <begin position="44"/>
        <end position="232"/>
    </location>
</feature>
<evidence type="ECO:0000259" key="6">
    <source>
        <dbReference type="Pfam" id="PF24883"/>
    </source>
</evidence>
<proteinExistence type="predicted"/>
<dbReference type="Pfam" id="PF12796">
    <property type="entry name" value="Ank_2"/>
    <property type="match status" value="4"/>
</dbReference>
<dbReference type="PROSITE" id="PS50297">
    <property type="entry name" value="ANK_REP_REGION"/>
    <property type="match status" value="4"/>
</dbReference>
<dbReference type="Pfam" id="PF22939">
    <property type="entry name" value="WHD_GPIID"/>
    <property type="match status" value="1"/>
</dbReference>
<evidence type="ECO:0000259" key="5">
    <source>
        <dbReference type="Pfam" id="PF22939"/>
    </source>
</evidence>
<dbReference type="InterPro" id="IPR056884">
    <property type="entry name" value="NPHP3-like_N"/>
</dbReference>
<feature type="region of interest" description="Disordered" evidence="4">
    <location>
        <begin position="1119"/>
        <end position="1142"/>
    </location>
</feature>
<feature type="repeat" description="ANK" evidence="3">
    <location>
        <begin position="929"/>
        <end position="961"/>
    </location>
</feature>